<dbReference type="InterPro" id="IPR017730">
    <property type="entry name" value="Chaperonin_ClpB"/>
</dbReference>
<dbReference type="GO" id="GO:0042026">
    <property type="term" value="P:protein refolding"/>
    <property type="evidence" value="ECO:0007669"/>
    <property type="project" value="UniProtKB-UniRule"/>
</dbReference>
<dbReference type="Pfam" id="PF00004">
    <property type="entry name" value="AAA"/>
    <property type="match status" value="1"/>
</dbReference>
<dbReference type="PANTHER" id="PTHR11638">
    <property type="entry name" value="ATP-DEPENDENT CLP PROTEASE"/>
    <property type="match status" value="1"/>
</dbReference>
<dbReference type="EMBL" id="FQWM01000005">
    <property type="protein sequence ID" value="SHH40002.1"/>
    <property type="molecule type" value="Genomic_DNA"/>
</dbReference>
<dbReference type="Gene3D" id="3.40.50.300">
    <property type="entry name" value="P-loop containing nucleotide triphosphate hydrolases"/>
    <property type="match status" value="3"/>
</dbReference>
<dbReference type="SUPFAM" id="SSF52540">
    <property type="entry name" value="P-loop containing nucleoside triphosphate hydrolases"/>
    <property type="match status" value="2"/>
</dbReference>
<dbReference type="Gene3D" id="1.10.1780.10">
    <property type="entry name" value="Clp, N-terminal domain"/>
    <property type="match status" value="1"/>
</dbReference>
<evidence type="ECO:0000256" key="5">
    <source>
        <dbReference type="ARBA" id="ARBA00022741"/>
    </source>
</evidence>
<dbReference type="GO" id="GO:0034605">
    <property type="term" value="P:cellular response to heat"/>
    <property type="evidence" value="ECO:0007669"/>
    <property type="project" value="TreeGrafter"/>
</dbReference>
<sequence length="871" mass="95330">MDFNKFTERSRGFVQAAQTIAMRENHQRVMPEHILKALMDDDQGLASDLIKRAGGAPNRVVEALDAAMSKIPQVSGDAGQVYMDNATAKVLTEAEKVAKKAGDSFVPVERILMALALVKSKAGEALEAGAVNAQALNSAINDIRKGRTADSASAEEGYDALKKYAQDLTERAREGKIDPIIGRDDEIRRAMQVLSRRTKNNPVLIGEPGVGKTAIAEGLALRIVNGDVPESLRNKQLLALDMGALIAGAKYRGEFEERLKAVLTEVTEAAGDIILFIDEMHTLVGAGKTDGAMDAANLIKPALARGELHCVGATTLDEYRKHVEKDAALARRFQPLLVEEPTVEDTISILRGIKEKYELHHGVRISDSALVSAATLSHRYITDRFLPDKAIDLMDEAASRLRMEVDSKPEELDALDRQILQLQIEAEALRLEDDAASKDRLEKLEKDLADLQDKSSEMTAQWQAGRDKLASARDLKERLDHARAELDIAKREGNLAKAGELSYGVIPGLEKQLAAAEDTEGDMTVEEAVRPEQIAQVVERWTGIPTSKMLEGEREKLLRMEDQLHKRVIGQAQAVNAVSNAVRRARAGLNDENRPLGSFLFLGPTGVGKTELTKAVADFLFDDDSAMVRIDMSEFMEKHAVARLIGAPPGYVGYDEGGVLTEAVRRRPYQVVLFDEVEKAHPDVFNVLLQVLDDGVLTDGQGRTVDFKQTLIVLTSNLGAQALSQLPDGADAAQAKRDVMDAVRAHFRPEFLNRLDETIIFDRLARADMDGIVDIQLARLRKRLAARKIEITLDDAARTWLADEGYDPVFGARPLKRVIQRALQNPLAEMLLAGDIVDGSVIPVSANESGLMIGDRLGTSGAPRPDDAVVH</sequence>
<dbReference type="InterPro" id="IPR003959">
    <property type="entry name" value="ATPase_AAA_core"/>
</dbReference>
<evidence type="ECO:0000256" key="6">
    <source>
        <dbReference type="ARBA" id="ARBA00022840"/>
    </source>
</evidence>
<dbReference type="CDD" id="cd00009">
    <property type="entry name" value="AAA"/>
    <property type="match status" value="1"/>
</dbReference>
<feature type="coiled-coil region" evidence="13">
    <location>
        <begin position="412"/>
        <end position="492"/>
    </location>
</feature>
<dbReference type="NCBIfam" id="TIGR03346">
    <property type="entry name" value="chaperone_ClpB"/>
    <property type="match status" value="1"/>
</dbReference>
<dbReference type="Pfam" id="PF02861">
    <property type="entry name" value="Clp_N"/>
    <property type="match status" value="1"/>
</dbReference>
<dbReference type="SUPFAM" id="SSF81923">
    <property type="entry name" value="Double Clp-N motif"/>
    <property type="match status" value="1"/>
</dbReference>
<keyword evidence="7 13" id="KW-0175">Coiled coil</keyword>
<dbReference type="FunFam" id="3.40.50.300:FF:000120">
    <property type="entry name" value="ATP-dependent chaperone ClpB"/>
    <property type="match status" value="1"/>
</dbReference>
<dbReference type="GO" id="GO:0016887">
    <property type="term" value="F:ATP hydrolysis activity"/>
    <property type="evidence" value="ECO:0007669"/>
    <property type="project" value="InterPro"/>
</dbReference>
<dbReference type="FunFam" id="3.40.50.300:FF:000010">
    <property type="entry name" value="Chaperone clpB 1, putative"/>
    <property type="match status" value="1"/>
</dbReference>
<evidence type="ECO:0000256" key="2">
    <source>
        <dbReference type="ARBA" id="ARBA00008675"/>
    </source>
</evidence>
<evidence type="ECO:0000256" key="11">
    <source>
        <dbReference type="PROSITE-ProRule" id="PRU01251"/>
    </source>
</evidence>
<dbReference type="PANTHER" id="PTHR11638:SF18">
    <property type="entry name" value="HEAT SHOCK PROTEIN 104"/>
    <property type="match status" value="1"/>
</dbReference>
<keyword evidence="16" id="KW-1185">Reference proteome</keyword>
<dbReference type="Pfam" id="PF17871">
    <property type="entry name" value="AAA_lid_9"/>
    <property type="match status" value="1"/>
</dbReference>
<evidence type="ECO:0000256" key="1">
    <source>
        <dbReference type="ARBA" id="ARBA00004496"/>
    </source>
</evidence>
<dbReference type="GO" id="GO:0005524">
    <property type="term" value="F:ATP binding"/>
    <property type="evidence" value="ECO:0007669"/>
    <property type="project" value="UniProtKB-UniRule"/>
</dbReference>
<dbReference type="Proteomes" id="UP000184211">
    <property type="component" value="Unassembled WGS sequence"/>
</dbReference>
<dbReference type="InterPro" id="IPR050130">
    <property type="entry name" value="ClpA_ClpB"/>
</dbReference>
<reference evidence="16" key="1">
    <citation type="submission" date="2016-11" db="EMBL/GenBank/DDBJ databases">
        <authorList>
            <person name="Varghese N."/>
            <person name="Submissions S."/>
        </authorList>
    </citation>
    <scope>NUCLEOTIDE SEQUENCE [LARGE SCALE GENOMIC DNA]</scope>
    <source>
        <strain evidence="16">DSM 28223</strain>
    </source>
</reference>
<evidence type="ECO:0000256" key="7">
    <source>
        <dbReference type="ARBA" id="ARBA00023054"/>
    </source>
</evidence>
<dbReference type="InterPro" id="IPR003593">
    <property type="entry name" value="AAA+_ATPase"/>
</dbReference>
<evidence type="ECO:0000256" key="3">
    <source>
        <dbReference type="ARBA" id="ARBA00017574"/>
    </source>
</evidence>
<dbReference type="GO" id="GO:0005737">
    <property type="term" value="C:cytoplasm"/>
    <property type="evidence" value="ECO:0007669"/>
    <property type="project" value="UniProtKB-SubCell"/>
</dbReference>
<comment type="subunit">
    <text evidence="13">Homohexamer; The oligomerization is ATP-dependent.</text>
</comment>
<dbReference type="OrthoDB" id="9803641at2"/>
<dbReference type="PRINTS" id="PR00300">
    <property type="entry name" value="CLPPROTEASEA"/>
</dbReference>
<feature type="domain" description="Clp R" evidence="14">
    <location>
        <begin position="3"/>
        <end position="146"/>
    </location>
</feature>
<dbReference type="PROSITE" id="PS00870">
    <property type="entry name" value="CLPAB_1"/>
    <property type="match status" value="1"/>
</dbReference>
<dbReference type="Pfam" id="PF10431">
    <property type="entry name" value="ClpB_D2-small"/>
    <property type="match status" value="1"/>
</dbReference>
<keyword evidence="8 12" id="KW-0143">Chaperone</keyword>
<keyword evidence="15" id="KW-0378">Hydrolase</keyword>
<keyword evidence="6 12" id="KW-0067">ATP-binding</keyword>
<dbReference type="InterPro" id="IPR004176">
    <property type="entry name" value="Clp_R_N"/>
</dbReference>
<keyword evidence="4 11" id="KW-0677">Repeat</keyword>
<dbReference type="CDD" id="cd19499">
    <property type="entry name" value="RecA-like_ClpB_Hsp104-like"/>
    <property type="match status" value="1"/>
</dbReference>
<evidence type="ECO:0000256" key="13">
    <source>
        <dbReference type="RuleBase" id="RU362034"/>
    </source>
</evidence>
<dbReference type="InterPro" id="IPR028299">
    <property type="entry name" value="ClpA/B_CS2"/>
</dbReference>
<dbReference type="GO" id="GO:0008233">
    <property type="term" value="F:peptidase activity"/>
    <property type="evidence" value="ECO:0007669"/>
    <property type="project" value="UniProtKB-KW"/>
</dbReference>
<evidence type="ECO:0000256" key="10">
    <source>
        <dbReference type="ARBA" id="ARBA00026057"/>
    </source>
</evidence>
<evidence type="ECO:0000313" key="15">
    <source>
        <dbReference type="EMBL" id="SHH40002.1"/>
    </source>
</evidence>
<organism evidence="15 16">
    <name type="scientific">Cognatishimia maritima</name>
    <dbReference type="NCBI Taxonomy" id="870908"/>
    <lineage>
        <taxon>Bacteria</taxon>
        <taxon>Pseudomonadati</taxon>
        <taxon>Pseudomonadota</taxon>
        <taxon>Alphaproteobacteria</taxon>
        <taxon>Rhodobacterales</taxon>
        <taxon>Paracoccaceae</taxon>
        <taxon>Cognatishimia</taxon>
    </lineage>
</organism>
<dbReference type="InterPro" id="IPR001270">
    <property type="entry name" value="ClpA/B"/>
</dbReference>
<comment type="similarity">
    <text evidence="2 12">Belongs to the ClpA/ClpB family.</text>
</comment>
<gene>
    <name evidence="13" type="primary">clpB</name>
    <name evidence="15" type="ORF">SAMN04488044_2437</name>
</gene>
<protein>
    <recommendedName>
        <fullName evidence="3 13">Chaperone protein ClpB</fullName>
    </recommendedName>
</protein>
<dbReference type="InterPro" id="IPR027417">
    <property type="entry name" value="P-loop_NTPase"/>
</dbReference>
<dbReference type="InterPro" id="IPR036628">
    <property type="entry name" value="Clp_N_dom_sf"/>
</dbReference>
<dbReference type="PROSITE" id="PS51903">
    <property type="entry name" value="CLP_R"/>
    <property type="match status" value="1"/>
</dbReference>
<dbReference type="GO" id="GO:0006508">
    <property type="term" value="P:proteolysis"/>
    <property type="evidence" value="ECO:0007669"/>
    <property type="project" value="UniProtKB-KW"/>
</dbReference>
<dbReference type="InterPro" id="IPR041546">
    <property type="entry name" value="ClpA/ClpB_AAA_lid"/>
</dbReference>
<dbReference type="STRING" id="870908.SAMN04488044_2437"/>
<dbReference type="Pfam" id="PF07724">
    <property type="entry name" value="AAA_2"/>
    <property type="match status" value="1"/>
</dbReference>
<evidence type="ECO:0000259" key="14">
    <source>
        <dbReference type="PROSITE" id="PS51903"/>
    </source>
</evidence>
<name>A0A1M5SND6_9RHOB</name>
<comment type="subunit">
    <text evidence="10">Homohexamer. The oligomerization is ATP-dependent.</text>
</comment>
<dbReference type="Gene3D" id="1.10.8.60">
    <property type="match status" value="1"/>
</dbReference>
<dbReference type="FunFam" id="1.10.8.60:FF:000017">
    <property type="entry name" value="ATP-dependent chaperone ClpB"/>
    <property type="match status" value="1"/>
</dbReference>
<dbReference type="SMART" id="SM01086">
    <property type="entry name" value="ClpB_D2-small"/>
    <property type="match status" value="1"/>
</dbReference>
<comment type="function">
    <text evidence="9">Part of a stress-induced multi-chaperone system, it is involved in the recovery of the cell from heat-induced damage, in cooperation with DnaK, DnaJ and GrpE. Acts before DnaK, in the processing of protein aggregates. Protein binding stimulates the ATPase activity; ATP hydrolysis unfolds the denatured protein aggregates, which probably helps expose new hydrophobic binding sites on the surface of ClpB-bound aggregates, contributing to the solubilization and refolding of denatured protein aggregates by DnaK.</text>
</comment>
<keyword evidence="13" id="KW-0963">Cytoplasm</keyword>
<dbReference type="InterPro" id="IPR018368">
    <property type="entry name" value="ClpA/B_CS1"/>
</dbReference>
<proteinExistence type="inferred from homology"/>
<keyword evidence="5 12" id="KW-0547">Nucleotide-binding</keyword>
<dbReference type="FunFam" id="3.40.50.300:FF:000025">
    <property type="entry name" value="ATP-dependent Clp protease subunit"/>
    <property type="match status" value="1"/>
</dbReference>
<evidence type="ECO:0000256" key="12">
    <source>
        <dbReference type="RuleBase" id="RU004432"/>
    </source>
</evidence>
<evidence type="ECO:0000256" key="9">
    <source>
        <dbReference type="ARBA" id="ARBA00025613"/>
    </source>
</evidence>
<evidence type="ECO:0000256" key="8">
    <source>
        <dbReference type="ARBA" id="ARBA00023186"/>
    </source>
</evidence>
<evidence type="ECO:0000256" key="4">
    <source>
        <dbReference type="ARBA" id="ARBA00022737"/>
    </source>
</evidence>
<dbReference type="RefSeq" id="WP_072793313.1">
    <property type="nucleotide sequence ID" value="NZ_FQWM01000005.1"/>
</dbReference>
<dbReference type="AlphaFoldDB" id="A0A1M5SND6"/>
<keyword evidence="15" id="KW-0645">Protease</keyword>
<dbReference type="InterPro" id="IPR019489">
    <property type="entry name" value="Clp_ATPase_C"/>
</dbReference>
<dbReference type="SMART" id="SM00382">
    <property type="entry name" value="AAA"/>
    <property type="match status" value="2"/>
</dbReference>
<accession>A0A1M5SND6</accession>
<dbReference type="PROSITE" id="PS00871">
    <property type="entry name" value="CLPAB_2"/>
    <property type="match status" value="1"/>
</dbReference>
<comment type="subcellular location">
    <subcellularLocation>
        <location evidence="1 13">Cytoplasm</location>
    </subcellularLocation>
</comment>
<keyword evidence="13" id="KW-0346">Stress response</keyword>
<evidence type="ECO:0000313" key="16">
    <source>
        <dbReference type="Proteomes" id="UP000184211"/>
    </source>
</evidence>